<dbReference type="Gene3D" id="2.40.70.10">
    <property type="entry name" value="Acid Proteases"/>
    <property type="match status" value="1"/>
</dbReference>
<dbReference type="Proteomes" id="UP000650533">
    <property type="component" value="Chromosome 9"/>
</dbReference>
<accession>A0A8H8NZI8</accession>
<dbReference type="Pfam" id="PF08284">
    <property type="entry name" value="RVP_2"/>
    <property type="match status" value="1"/>
</dbReference>
<dbReference type="CDD" id="cd00303">
    <property type="entry name" value="retropepsin_like"/>
    <property type="match status" value="1"/>
</dbReference>
<dbReference type="KEGG" id="rsx:RhiXN_08002"/>
<protein>
    <submittedName>
        <fullName evidence="1">Retrotransposable element Tf2 protein</fullName>
    </submittedName>
</protein>
<dbReference type="InterPro" id="IPR021109">
    <property type="entry name" value="Peptidase_aspartic_dom_sf"/>
</dbReference>
<dbReference type="AlphaFoldDB" id="A0A8H8NZI8"/>
<proteinExistence type="predicted"/>
<organism evidence="1 2">
    <name type="scientific">Rhizoctonia solani</name>
    <dbReference type="NCBI Taxonomy" id="456999"/>
    <lineage>
        <taxon>Eukaryota</taxon>
        <taxon>Fungi</taxon>
        <taxon>Dikarya</taxon>
        <taxon>Basidiomycota</taxon>
        <taxon>Agaricomycotina</taxon>
        <taxon>Agaricomycetes</taxon>
        <taxon>Cantharellales</taxon>
        <taxon>Ceratobasidiaceae</taxon>
        <taxon>Rhizoctonia</taxon>
    </lineage>
</organism>
<gene>
    <name evidence="1" type="ORF">RhiXN_08002</name>
</gene>
<dbReference type="GeneID" id="67030281"/>
<dbReference type="EMBL" id="CP059666">
    <property type="protein sequence ID" value="QRW22966.1"/>
    <property type="molecule type" value="Genomic_DNA"/>
</dbReference>
<evidence type="ECO:0000313" key="2">
    <source>
        <dbReference type="Proteomes" id="UP000650533"/>
    </source>
</evidence>
<sequence length="154" mass="17267">MDLHMHDYPAETLQTLINSRATSNFISPCIVEKLKIPKSLLKNPQVVRMLDSTISLTGSIWDQVQLAVLANGHSHSIPFLFCPIGNTPAILGMTWLTQESPLIDWQQGIVTFPKYSNIALEEEANPSPTNNLPIQYHKFASVFGEEEFKVLPLH</sequence>
<dbReference type="RefSeq" id="XP_043183203.1">
    <property type="nucleotide sequence ID" value="XM_043327818.1"/>
</dbReference>
<evidence type="ECO:0000313" key="1">
    <source>
        <dbReference type="EMBL" id="QRW22966.1"/>
    </source>
</evidence>
<name>A0A8H8NZI8_9AGAM</name>
<reference evidence="1" key="1">
    <citation type="submission" date="2020-05" db="EMBL/GenBank/DDBJ databases">
        <title>Evolutionary and genomic comparisons of hybrid uninucleate and nonhybrid Rhizoctonia fungi.</title>
        <authorList>
            <person name="Li C."/>
            <person name="Chen X."/>
        </authorList>
    </citation>
    <scope>NUCLEOTIDE SEQUENCE</scope>
    <source>
        <strain evidence="1">AG-1 IA</strain>
    </source>
</reference>